<reference evidence="4 5" key="1">
    <citation type="journal article" date="2012" name="Environ. Microbiol.">
        <title>The genome sequence of Desulfatibacillum alkenivorans AK-01: a blueprint for anaerobic alkane oxidation.</title>
        <authorList>
            <person name="Callaghan A.V."/>
            <person name="Morris B.E."/>
            <person name="Pereira I.A."/>
            <person name="McInerney M.J."/>
            <person name="Austin R.N."/>
            <person name="Groves J.T."/>
            <person name="Kukor J.J."/>
            <person name="Suflita J.M."/>
            <person name="Young L.Y."/>
            <person name="Zylstra G.J."/>
            <person name="Wawrik B."/>
        </authorList>
    </citation>
    <scope>NUCLEOTIDE SEQUENCE [LARGE SCALE GENOMIC DNA]</scope>
    <source>
        <strain evidence="4 5">AK-01</strain>
    </source>
</reference>
<keyword evidence="3" id="KW-0472">Membrane</keyword>
<dbReference type="AlphaFoldDB" id="B8FHY0"/>
<dbReference type="RefSeq" id="WP_012609986.1">
    <property type="nucleotide sequence ID" value="NC_011768.1"/>
</dbReference>
<evidence type="ECO:0000256" key="2">
    <source>
        <dbReference type="ARBA" id="ARBA00022803"/>
    </source>
</evidence>
<dbReference type="SUPFAM" id="SSF48452">
    <property type="entry name" value="TPR-like"/>
    <property type="match status" value="2"/>
</dbReference>
<dbReference type="HOGENOM" id="CLU_011615_4_2_7"/>
<feature type="transmembrane region" description="Helical" evidence="3">
    <location>
        <begin position="228"/>
        <end position="245"/>
    </location>
</feature>
<protein>
    <submittedName>
        <fullName evidence="4">Tetratricopeptide TPR_2 repeat protein</fullName>
    </submittedName>
</protein>
<dbReference type="PANTHER" id="PTHR44227:SF3">
    <property type="entry name" value="PROTEIN O-MANNOSYL-TRANSFERASE TMTC4"/>
    <property type="match status" value="1"/>
</dbReference>
<dbReference type="InterPro" id="IPR052346">
    <property type="entry name" value="O-mannosyl-transferase_TMTC"/>
</dbReference>
<dbReference type="PANTHER" id="PTHR44227">
    <property type="match status" value="1"/>
</dbReference>
<dbReference type="KEGG" id="dal:Dalk_0842"/>
<feature type="transmembrane region" description="Helical" evidence="3">
    <location>
        <begin position="177"/>
        <end position="197"/>
    </location>
</feature>
<dbReference type="InterPro" id="IPR011990">
    <property type="entry name" value="TPR-like_helical_dom_sf"/>
</dbReference>
<feature type="transmembrane region" description="Helical" evidence="3">
    <location>
        <begin position="322"/>
        <end position="342"/>
    </location>
</feature>
<keyword evidence="3" id="KW-0812">Transmembrane</keyword>
<keyword evidence="1" id="KW-0677">Repeat</keyword>
<proteinExistence type="predicted"/>
<keyword evidence="5" id="KW-1185">Reference proteome</keyword>
<feature type="transmembrane region" description="Helical" evidence="3">
    <location>
        <begin position="354"/>
        <end position="371"/>
    </location>
</feature>
<feature type="transmembrane region" description="Helical" evidence="3">
    <location>
        <begin position="376"/>
        <end position="395"/>
    </location>
</feature>
<evidence type="ECO:0000313" key="4">
    <source>
        <dbReference type="EMBL" id="ACL02547.1"/>
    </source>
</evidence>
<dbReference type="eggNOG" id="COG0457">
    <property type="taxonomic scope" value="Bacteria"/>
</dbReference>
<accession>B8FHY0</accession>
<dbReference type="EMBL" id="CP001322">
    <property type="protein sequence ID" value="ACL02547.1"/>
    <property type="molecule type" value="Genomic_DNA"/>
</dbReference>
<organism evidence="4 5">
    <name type="scientific">Desulfatibacillum aliphaticivorans</name>
    <dbReference type="NCBI Taxonomy" id="218208"/>
    <lineage>
        <taxon>Bacteria</taxon>
        <taxon>Pseudomonadati</taxon>
        <taxon>Thermodesulfobacteriota</taxon>
        <taxon>Desulfobacteria</taxon>
        <taxon>Desulfobacterales</taxon>
        <taxon>Desulfatibacillaceae</taxon>
        <taxon>Desulfatibacillum</taxon>
    </lineage>
</organism>
<feature type="transmembrane region" description="Helical" evidence="3">
    <location>
        <begin position="97"/>
        <end position="118"/>
    </location>
</feature>
<feature type="transmembrane region" description="Helical" evidence="3">
    <location>
        <begin position="203"/>
        <end position="221"/>
    </location>
</feature>
<dbReference type="Gene3D" id="1.25.40.10">
    <property type="entry name" value="Tetratricopeptide repeat domain"/>
    <property type="match status" value="2"/>
</dbReference>
<gene>
    <name evidence="4" type="ordered locus">Dalk_0842</name>
</gene>
<evidence type="ECO:0000313" key="5">
    <source>
        <dbReference type="Proteomes" id="UP000000739"/>
    </source>
</evidence>
<dbReference type="Proteomes" id="UP000000739">
    <property type="component" value="Chromosome"/>
</dbReference>
<keyword evidence="3" id="KW-1133">Transmembrane helix</keyword>
<evidence type="ECO:0000256" key="1">
    <source>
        <dbReference type="ARBA" id="ARBA00022737"/>
    </source>
</evidence>
<feature type="transmembrane region" description="Helical" evidence="3">
    <location>
        <begin position="154"/>
        <end position="170"/>
    </location>
</feature>
<name>B8FHY0_DESAL</name>
<keyword evidence="2" id="KW-0802">TPR repeat</keyword>
<feature type="transmembrane region" description="Helical" evidence="3">
    <location>
        <begin position="297"/>
        <end position="315"/>
    </location>
</feature>
<evidence type="ECO:0000256" key="3">
    <source>
        <dbReference type="SAM" id="Phobius"/>
    </source>
</evidence>
<sequence>MNNNNRAGEIVALLIITGLILAAFSPLLANHSFLWDDELNLLQNPRATSPDLNGIIRYWTEPYLNMYIPVVYSAWSFIAMAGQALGLHDGGGALSPWLFHVVNLFFHLINGLLLYLLLGKLVKNKPGAAVGALLFALHPVQAEAAAYVTELKTLMAFAFSAGAMNIYYAYKLNPEKNGALPIGAAAGAFVLFVLALLSKPTAVVAPVFIFIINLLVLDWGFKKSLKEAAPWFLVIIPFLIITKSVQPPYSHQLVSSMGERILIYGDAVAHYIAKAAYPASLGIDYGRTPQYVLNTGWGHFAWILPAVIAGGLLLIGNKARSYLAGVLIFIAGFGPVSGLSPFVFQTISTVADRYMYFSMVGVSLIAALLIARHPHAIVKGVAGAVLLALGLLVNLQVRTWDDNENLYIQAIKANSNSAMSYNNLASQYMHGTPQGLMFYHRAFILKPDHAVAVRNLCSSILSIWNEQPDQNLSFLVRPEDQFKALSYYNYAVNLARSEDYSQSFLWMGKALALDLFNPKILNNYAVLCWRIKDYKTARTLFELAGELDPDNPDIAENILLTLPRPETSDTKDEDLTFFNLIKTG</sequence>
<feature type="transmembrane region" description="Helical" evidence="3">
    <location>
        <begin position="130"/>
        <end position="148"/>
    </location>
</feature>